<dbReference type="InterPro" id="IPR014784">
    <property type="entry name" value="Cu2_ascorb_mOase-like_C"/>
</dbReference>
<dbReference type="GO" id="GO:0004500">
    <property type="term" value="F:dopamine beta-monooxygenase activity"/>
    <property type="evidence" value="ECO:0007669"/>
    <property type="project" value="InterPro"/>
</dbReference>
<dbReference type="SUPFAM" id="SSF49344">
    <property type="entry name" value="CBD9-like"/>
    <property type="match status" value="2"/>
</dbReference>
<evidence type="ECO:0000256" key="2">
    <source>
        <dbReference type="ARBA" id="ARBA00007193"/>
    </source>
</evidence>
<evidence type="ECO:0000256" key="15">
    <source>
        <dbReference type="ARBA" id="ARBA00023303"/>
    </source>
</evidence>
<keyword evidence="20" id="KW-1185">Reference proteome</keyword>
<dbReference type="InterPro" id="IPR008977">
    <property type="entry name" value="PHM/PNGase_F_dom_sf"/>
</dbReference>
<comment type="subcellular location">
    <subcellularLocation>
        <location evidence="1">Membrane</location>
        <topology evidence="1">Multi-pass membrane protein</topology>
    </subcellularLocation>
</comment>
<dbReference type="GO" id="GO:0005272">
    <property type="term" value="F:sodium channel activity"/>
    <property type="evidence" value="ECO:0007669"/>
    <property type="project" value="UniProtKB-KW"/>
</dbReference>
<evidence type="ECO:0000256" key="9">
    <source>
        <dbReference type="ARBA" id="ARBA00023053"/>
    </source>
</evidence>
<evidence type="ECO:0000256" key="7">
    <source>
        <dbReference type="ARBA" id="ARBA00022729"/>
    </source>
</evidence>
<keyword evidence="4 16" id="KW-0813">Transport</keyword>
<comment type="similarity">
    <text evidence="2 16">Belongs to the amiloride-sensitive sodium channel (TC 1.A.6) family.</text>
</comment>
<keyword evidence="9" id="KW-0915">Sodium</keyword>
<dbReference type="Gene3D" id="2.60.120.310">
    <property type="entry name" value="Copper type II, ascorbate-dependent monooxygenase, N-terminal domain"/>
    <property type="match status" value="2"/>
</dbReference>
<dbReference type="Pfam" id="PF03712">
    <property type="entry name" value="Cu2_monoox_C"/>
    <property type="match status" value="2"/>
</dbReference>
<dbReference type="FunFam" id="2.60.120.230:FF:000001">
    <property type="entry name" value="Monooxygenase, DBH-like 1"/>
    <property type="match status" value="1"/>
</dbReference>
<dbReference type="EMBL" id="LR901833">
    <property type="protein sequence ID" value="CAD7249477.1"/>
    <property type="molecule type" value="Genomic_DNA"/>
</dbReference>
<feature type="domain" description="DOMON" evidence="18">
    <location>
        <begin position="37"/>
        <end position="154"/>
    </location>
</feature>
<dbReference type="Pfam" id="PF00858">
    <property type="entry name" value="ASC"/>
    <property type="match status" value="1"/>
</dbReference>
<evidence type="ECO:0000256" key="5">
    <source>
        <dbReference type="ARBA" id="ARBA00022461"/>
    </source>
</evidence>
<dbReference type="GO" id="GO:0042421">
    <property type="term" value="P:norepinephrine biosynthetic process"/>
    <property type="evidence" value="ECO:0007669"/>
    <property type="project" value="TreeGrafter"/>
</dbReference>
<dbReference type="GO" id="GO:0006589">
    <property type="term" value="P:octopamine biosynthetic process"/>
    <property type="evidence" value="ECO:0007669"/>
    <property type="project" value="TreeGrafter"/>
</dbReference>
<dbReference type="InterPro" id="IPR036939">
    <property type="entry name" value="Cu2_ascorb_mOase_N_sf"/>
</dbReference>
<evidence type="ECO:0000256" key="10">
    <source>
        <dbReference type="ARBA" id="ARBA00023065"/>
    </source>
</evidence>
<dbReference type="Gene3D" id="2.60.120.230">
    <property type="match status" value="2"/>
</dbReference>
<dbReference type="InterPro" id="IPR000945">
    <property type="entry name" value="DBH-like"/>
</dbReference>
<dbReference type="EMBL" id="CAJPEV010002316">
    <property type="protein sequence ID" value="CAG0896502.1"/>
    <property type="molecule type" value="Genomic_DNA"/>
</dbReference>
<evidence type="ECO:0000256" key="8">
    <source>
        <dbReference type="ARBA" id="ARBA00022989"/>
    </source>
</evidence>
<keyword evidence="7 17" id="KW-0732">Signal</keyword>
<dbReference type="PROSITE" id="PS50836">
    <property type="entry name" value="DOMON"/>
    <property type="match status" value="2"/>
</dbReference>
<dbReference type="SMART" id="SM00664">
    <property type="entry name" value="DoH"/>
    <property type="match status" value="2"/>
</dbReference>
<accession>A0A7R9A8I8</accession>
<sequence>MVSKAIRFTLGFCLVIGGISLPHVSGWEREAILDPLGKVHLAWTPHLETKVIEFEYTVQTLGWVGLGFSPTGGMLNSDVITAWIKDGRVFFNDRHVPVEHELPRVDDVSNYNLISAVETNATTIIRFTREFDTCDLEQDFHITGDTVKVIYAFGDTDPDGEDPFYHGSDNRGTKSLYLLDPPLGMDREQRNGYSDIGYHILVHHPKDTRSRRHAPHHRREFKRISPLATLWKCLSDPRFILVCDQYKPYVKPGNEKYVHHLLMYACSIPDELVDVFNSWAEHDGVLCYGPDHPQEWNQCRSVLIAWAVGGEDDSGLTVYYTDVLRPLEMATLGVGSSLHPASSNRVYWGPSVSVFMNVGLCNPKCTEIAFPPEGIHIFSGFLHSHLLGKRMRVRVFRKGEELPWLQNDDNYDFDYQQVRVFREHITLYPGDQLIMECDYDSSNRDSVTVSGFGTTEEMCMGFFQYYPAMNFPVCMSYPHFESIFSLFGITDVWLDPDGGYEYMVSEDQTLVDYLNEFDWSGINMEGFQHLLRYEPHYTLCFNNQGDLTVGVVDGMASEKTRLILCLVAISSARGWEREAILDPAGKVHLAWTPHADSKVIEFRFAVQTLGWVGLGFSSNGGMRDSDVVTAWVKDGKVFFTDRHVGSAYEVPKVDNVSNYNLVSATENATATVVRFTREFDTCDLDRDFYITDGTVHVIYAYGDSDPQGDDPYYHGRDKRGSKSLYLLDPSSGGFCHQLAAMSPIERATLRPIVYYEFLQGHSARASTDNICAAFEGNVVHYSTVSRWSKRLESGDTTFGDRPRSGRPSTYKANVKPGNEKYVHHLLLYACSVPSELVAKFDSWTRRGGHLCYGRDHPREWRLCRSVLVAWAVGGEGETYPENVGYVIPEGGIFFMMEMHYDNPEKVSGVQDSSGLIVYYTDVLRPLEMANLEIGAFVGPTQASRNNTRQSAFVNVGHCSSKCTEASFPPEGIHVFSGLLHSHLIECYYDSSNRTSVTVGGFGTQEEMCLGFFQYYPAQNLAACLSLPKYEDMFAFIRLNNVYLDQENGYKYWASKNQKNQKNQTLVDYLDRLNWSHDDIESLQRLLRDHPHNALCTGNNGTHILAILYYERFQGNPTATTYRLEGRRGFQAPIITVCRTPSFKREENFNFIANSTMKFSSLIEQLGFSPREVIDGCLLNRKVFCTPDNEYLEGDILHTPGGVWRHRITYSREKSWKTAFLDSCFSFHPNASTGVGGDLSGYLLSFSQPSDVESKATSWEVYVHQDLKWASMHLAASYARIRVAPGTYNQVVLSSKEVQQMDTESYPCEARLNYSQDQCWDECLWKAAVEWAKLRCQLPNMNLGLPICESVSSVFLLAKGCKDHNEEVASLPNCSCPPPCHSTRYDVQIRPTETRSLIETDALLAIYFPRGVAEVLIENPAYDLAQMIGEFGGCLGMFLGISLVNIFELVENFIKSRIETGVVAPKT</sequence>
<dbReference type="Pfam" id="PF01082">
    <property type="entry name" value="Cu2_monooxygen"/>
    <property type="match status" value="2"/>
</dbReference>
<evidence type="ECO:0000256" key="4">
    <source>
        <dbReference type="ARBA" id="ARBA00022448"/>
    </source>
</evidence>
<dbReference type="GO" id="GO:0005615">
    <property type="term" value="C:extracellular space"/>
    <property type="evidence" value="ECO:0007669"/>
    <property type="project" value="TreeGrafter"/>
</dbReference>
<evidence type="ECO:0000313" key="20">
    <source>
        <dbReference type="Proteomes" id="UP000677054"/>
    </source>
</evidence>
<dbReference type="FunFam" id="2.60.40.1210:FF:000001">
    <property type="entry name" value="Monooxygenase, DBH-like 1, like"/>
    <property type="match status" value="2"/>
</dbReference>
<comment type="similarity">
    <text evidence="3">Belongs to the copper type II ascorbate-dependent monooxygenase family.</text>
</comment>
<evidence type="ECO:0000256" key="17">
    <source>
        <dbReference type="SAM" id="SignalP"/>
    </source>
</evidence>
<dbReference type="GO" id="GO:0005507">
    <property type="term" value="F:copper ion binding"/>
    <property type="evidence" value="ECO:0007669"/>
    <property type="project" value="InterPro"/>
</dbReference>
<evidence type="ECO:0000256" key="14">
    <source>
        <dbReference type="ARBA" id="ARBA00023201"/>
    </source>
</evidence>
<dbReference type="InterPro" id="IPR000323">
    <property type="entry name" value="Cu2_ascorb_mOase_N"/>
</dbReference>
<evidence type="ECO:0000256" key="12">
    <source>
        <dbReference type="ARBA" id="ARBA00023157"/>
    </source>
</evidence>
<dbReference type="Proteomes" id="UP000677054">
    <property type="component" value="Unassembled WGS sequence"/>
</dbReference>
<evidence type="ECO:0000256" key="13">
    <source>
        <dbReference type="ARBA" id="ARBA00023180"/>
    </source>
</evidence>
<keyword evidence="5 16" id="KW-0894">Sodium channel</keyword>
<keyword evidence="6 16" id="KW-0812">Transmembrane</keyword>
<feature type="signal peptide" evidence="17">
    <location>
        <begin position="1"/>
        <end position="26"/>
    </location>
</feature>
<dbReference type="PANTHER" id="PTHR10157">
    <property type="entry name" value="DOPAMINE BETA HYDROXYLASE RELATED"/>
    <property type="match status" value="1"/>
</dbReference>
<name>A0A7R9A8I8_9CRUS</name>
<protein>
    <recommendedName>
        <fullName evidence="18">DOMON domain-containing protein</fullName>
    </recommendedName>
</protein>
<dbReference type="InterPro" id="IPR024548">
    <property type="entry name" value="Cu2_monoox_C"/>
</dbReference>
<keyword evidence="12" id="KW-1015">Disulfide bond</keyword>
<keyword evidence="10 16" id="KW-0406">Ion transport</keyword>
<dbReference type="Pfam" id="PF03351">
    <property type="entry name" value="DOMON"/>
    <property type="match status" value="2"/>
</dbReference>
<dbReference type="InterPro" id="IPR001873">
    <property type="entry name" value="ENaC"/>
</dbReference>
<keyword evidence="15 16" id="KW-0407">Ion channel</keyword>
<dbReference type="InterPro" id="IPR041426">
    <property type="entry name" value="Mos1_HTH"/>
</dbReference>
<dbReference type="InterPro" id="IPR045266">
    <property type="entry name" value="DOH_DOMON"/>
</dbReference>
<evidence type="ECO:0000256" key="3">
    <source>
        <dbReference type="ARBA" id="ARBA00010676"/>
    </source>
</evidence>
<reference evidence="19" key="1">
    <citation type="submission" date="2020-11" db="EMBL/GenBank/DDBJ databases">
        <authorList>
            <person name="Tran Van P."/>
        </authorList>
    </citation>
    <scope>NUCLEOTIDE SEQUENCE</scope>
</reference>
<proteinExistence type="inferred from homology"/>
<gene>
    <name evidence="19" type="ORF">DSTB1V02_LOCUS9272</name>
</gene>
<feature type="chain" id="PRO_5036402796" description="DOMON domain-containing protein" evidence="17">
    <location>
        <begin position="27"/>
        <end position="1466"/>
    </location>
</feature>
<feature type="domain" description="DOMON" evidence="18">
    <location>
        <begin position="585"/>
        <end position="702"/>
    </location>
</feature>
<dbReference type="InterPro" id="IPR005018">
    <property type="entry name" value="DOMON_domain"/>
</dbReference>
<dbReference type="Pfam" id="PF17906">
    <property type="entry name" value="HTH_48"/>
    <property type="match status" value="1"/>
</dbReference>
<keyword evidence="11" id="KW-0472">Membrane</keyword>
<dbReference type="PRINTS" id="PR01078">
    <property type="entry name" value="AMINACHANNEL"/>
</dbReference>
<dbReference type="GO" id="GO:0030667">
    <property type="term" value="C:secretory granule membrane"/>
    <property type="evidence" value="ECO:0007669"/>
    <property type="project" value="TreeGrafter"/>
</dbReference>
<dbReference type="CDD" id="cd09631">
    <property type="entry name" value="DOMON_DOH"/>
    <property type="match status" value="2"/>
</dbReference>
<dbReference type="GO" id="GO:0042420">
    <property type="term" value="P:dopamine catabolic process"/>
    <property type="evidence" value="ECO:0007669"/>
    <property type="project" value="TreeGrafter"/>
</dbReference>
<organism evidence="19">
    <name type="scientific">Darwinula stevensoni</name>
    <dbReference type="NCBI Taxonomy" id="69355"/>
    <lineage>
        <taxon>Eukaryota</taxon>
        <taxon>Metazoa</taxon>
        <taxon>Ecdysozoa</taxon>
        <taxon>Arthropoda</taxon>
        <taxon>Crustacea</taxon>
        <taxon>Oligostraca</taxon>
        <taxon>Ostracoda</taxon>
        <taxon>Podocopa</taxon>
        <taxon>Podocopida</taxon>
        <taxon>Darwinulocopina</taxon>
        <taxon>Darwinuloidea</taxon>
        <taxon>Darwinulidae</taxon>
        <taxon>Darwinula</taxon>
    </lineage>
</organism>
<keyword evidence="8" id="KW-1133">Transmembrane helix</keyword>
<keyword evidence="14 16" id="KW-0739">Sodium transport</keyword>
<dbReference type="OrthoDB" id="10003276at2759"/>
<evidence type="ECO:0000256" key="1">
    <source>
        <dbReference type="ARBA" id="ARBA00004141"/>
    </source>
</evidence>
<dbReference type="SUPFAM" id="SSF49742">
    <property type="entry name" value="PHM/PNGase F"/>
    <property type="match status" value="4"/>
</dbReference>
<dbReference type="Gene3D" id="2.60.40.1210">
    <property type="entry name" value="Cellobiose dehydrogenase, cytochrome domain"/>
    <property type="match status" value="2"/>
</dbReference>
<evidence type="ECO:0000256" key="16">
    <source>
        <dbReference type="RuleBase" id="RU000679"/>
    </source>
</evidence>
<dbReference type="PANTHER" id="PTHR10157:SF23">
    <property type="entry name" value="MOXD1 HOMOLOG 1"/>
    <property type="match status" value="1"/>
</dbReference>
<dbReference type="Gene3D" id="1.10.287.770">
    <property type="entry name" value="YojJ-like"/>
    <property type="match status" value="1"/>
</dbReference>
<keyword evidence="13" id="KW-0325">Glycoprotein</keyword>
<evidence type="ECO:0000256" key="11">
    <source>
        <dbReference type="ARBA" id="ARBA00023136"/>
    </source>
</evidence>
<evidence type="ECO:0000259" key="18">
    <source>
        <dbReference type="PROSITE" id="PS50836"/>
    </source>
</evidence>
<evidence type="ECO:0000256" key="6">
    <source>
        <dbReference type="ARBA" id="ARBA00022692"/>
    </source>
</evidence>
<evidence type="ECO:0000313" key="19">
    <source>
        <dbReference type="EMBL" id="CAD7249477.1"/>
    </source>
</evidence>